<reference evidence="1" key="2">
    <citation type="submission" date="2020-05" db="UniProtKB">
        <authorList>
            <consortium name="EnsemblMetazoa"/>
        </authorList>
    </citation>
    <scope>IDENTIFICATION</scope>
    <source>
        <strain evidence="1">IAEA</strain>
    </source>
</reference>
<sequence length="129" mass="14200">MKAWNTRVMTASGLHLQKVIDRATVAEVALKNAKAIRHGVHCREQTHIEKFSSSTVIGNVGWGRQHPPARCPYHDTTLSLANKAFNESGNCQHWATPSALVVRTMDQSEYAAIRSKAIDSEQSTINASC</sequence>
<proteinExistence type="predicted"/>
<organism evidence="1 2">
    <name type="scientific">Glossina pallidipes</name>
    <name type="common">Tsetse fly</name>
    <dbReference type="NCBI Taxonomy" id="7398"/>
    <lineage>
        <taxon>Eukaryota</taxon>
        <taxon>Metazoa</taxon>
        <taxon>Ecdysozoa</taxon>
        <taxon>Arthropoda</taxon>
        <taxon>Hexapoda</taxon>
        <taxon>Insecta</taxon>
        <taxon>Pterygota</taxon>
        <taxon>Neoptera</taxon>
        <taxon>Endopterygota</taxon>
        <taxon>Diptera</taxon>
        <taxon>Brachycera</taxon>
        <taxon>Muscomorpha</taxon>
        <taxon>Hippoboscoidea</taxon>
        <taxon>Glossinidae</taxon>
        <taxon>Glossina</taxon>
    </lineage>
</organism>
<evidence type="ECO:0000313" key="1">
    <source>
        <dbReference type="EnsemblMetazoa" id="GPAI033260-PA"/>
    </source>
</evidence>
<reference evidence="2" key="1">
    <citation type="submission" date="2014-03" db="EMBL/GenBank/DDBJ databases">
        <authorList>
            <person name="Aksoy S."/>
            <person name="Warren W."/>
            <person name="Wilson R.K."/>
        </authorList>
    </citation>
    <scope>NUCLEOTIDE SEQUENCE [LARGE SCALE GENOMIC DNA]</scope>
    <source>
        <strain evidence="2">IAEA</strain>
    </source>
</reference>
<accession>A0A1B0A3F0</accession>
<protein>
    <submittedName>
        <fullName evidence="1">Uncharacterized protein</fullName>
    </submittedName>
</protein>
<dbReference type="VEuPathDB" id="VectorBase:GPAI033260"/>
<name>A0A1B0A3F0_GLOPL</name>
<evidence type="ECO:0000313" key="2">
    <source>
        <dbReference type="Proteomes" id="UP000092445"/>
    </source>
</evidence>
<dbReference type="AlphaFoldDB" id="A0A1B0A3F0"/>
<dbReference type="Proteomes" id="UP000092445">
    <property type="component" value="Unassembled WGS sequence"/>
</dbReference>
<keyword evidence="2" id="KW-1185">Reference proteome</keyword>
<dbReference type="EnsemblMetazoa" id="GPAI033260-RA">
    <property type="protein sequence ID" value="GPAI033260-PA"/>
    <property type="gene ID" value="GPAI033260"/>
</dbReference>